<dbReference type="GO" id="GO:0006547">
    <property type="term" value="P:L-histidine metabolic process"/>
    <property type="evidence" value="ECO:0007669"/>
    <property type="project" value="UniProtKB-UniRule"/>
</dbReference>
<dbReference type="CDD" id="cd07377">
    <property type="entry name" value="WHTH_GntR"/>
    <property type="match status" value="1"/>
</dbReference>
<dbReference type="RefSeq" id="WP_232593953.1">
    <property type="nucleotide sequence ID" value="NZ_BSPD01000080.1"/>
</dbReference>
<evidence type="ECO:0000313" key="6">
    <source>
        <dbReference type="EMBL" id="GLS27575.1"/>
    </source>
</evidence>
<dbReference type="SMART" id="SM00345">
    <property type="entry name" value="HTH_GNTR"/>
    <property type="match status" value="1"/>
</dbReference>
<reference evidence="6 7" key="1">
    <citation type="journal article" date="2014" name="Int. J. Syst. Evol. Microbiol.">
        <title>Complete genome sequence of Corynebacterium casei LMG S-19264T (=DSM 44701T), isolated from a smear-ripened cheese.</title>
        <authorList>
            <consortium name="US DOE Joint Genome Institute (JGI-PGF)"/>
            <person name="Walter F."/>
            <person name="Albersmeier A."/>
            <person name="Kalinowski J."/>
            <person name="Ruckert C."/>
        </authorList>
    </citation>
    <scope>NUCLEOTIDE SEQUENCE [LARGE SCALE GENOMIC DNA]</scope>
    <source>
        <strain evidence="6 7">NBRC 110095</strain>
    </source>
</reference>
<keyword evidence="1" id="KW-0805">Transcription regulation</keyword>
<keyword evidence="3" id="KW-0804">Transcription</keyword>
<dbReference type="InterPro" id="IPR028978">
    <property type="entry name" value="Chorismate_lyase_/UTRA_dom_sf"/>
</dbReference>
<accession>A0AA37WNI5</accession>
<dbReference type="SMART" id="SM00866">
    <property type="entry name" value="UTRA"/>
    <property type="match status" value="1"/>
</dbReference>
<dbReference type="GO" id="GO:0045892">
    <property type="term" value="P:negative regulation of DNA-templated transcription"/>
    <property type="evidence" value="ECO:0007669"/>
    <property type="project" value="UniProtKB-UniRule"/>
</dbReference>
<evidence type="ECO:0000256" key="4">
    <source>
        <dbReference type="NCBIfam" id="TIGR02018"/>
    </source>
</evidence>
<name>A0AA37WNI5_9GAMM</name>
<dbReference type="InterPro" id="IPR036390">
    <property type="entry name" value="WH_DNA-bd_sf"/>
</dbReference>
<dbReference type="Gene3D" id="1.10.10.10">
    <property type="entry name" value="Winged helix-like DNA-binding domain superfamily/Winged helix DNA-binding domain"/>
    <property type="match status" value="1"/>
</dbReference>
<dbReference type="PANTHER" id="PTHR44846:SF16">
    <property type="entry name" value="TRANSCRIPTIONAL REGULATOR PHNF-RELATED"/>
    <property type="match status" value="1"/>
</dbReference>
<dbReference type="PROSITE" id="PS50949">
    <property type="entry name" value="HTH_GNTR"/>
    <property type="match status" value="1"/>
</dbReference>
<dbReference type="PANTHER" id="PTHR44846">
    <property type="entry name" value="MANNOSYL-D-GLYCERATE TRANSPORT/METABOLISM SYSTEM REPRESSOR MNGR-RELATED"/>
    <property type="match status" value="1"/>
</dbReference>
<dbReference type="NCBIfam" id="TIGR02018">
    <property type="entry name" value="his_ut_repres"/>
    <property type="match status" value="1"/>
</dbReference>
<dbReference type="AlphaFoldDB" id="A0AA37WNI5"/>
<feature type="domain" description="HTH gntR-type" evidence="5">
    <location>
        <begin position="2"/>
        <end position="70"/>
    </location>
</feature>
<dbReference type="PRINTS" id="PR00035">
    <property type="entry name" value="HTHGNTR"/>
</dbReference>
<dbReference type="GO" id="GO:0003677">
    <property type="term" value="F:DNA binding"/>
    <property type="evidence" value="ECO:0007669"/>
    <property type="project" value="UniProtKB-UniRule"/>
</dbReference>
<dbReference type="SUPFAM" id="SSF46785">
    <property type="entry name" value="Winged helix' DNA-binding domain"/>
    <property type="match status" value="1"/>
</dbReference>
<dbReference type="InterPro" id="IPR000524">
    <property type="entry name" value="Tscrpt_reg_HTH_GntR"/>
</dbReference>
<dbReference type="Proteomes" id="UP001156870">
    <property type="component" value="Unassembled WGS sequence"/>
</dbReference>
<dbReference type="InterPro" id="IPR050679">
    <property type="entry name" value="Bact_HTH_transcr_reg"/>
</dbReference>
<keyword evidence="7" id="KW-1185">Reference proteome</keyword>
<dbReference type="InterPro" id="IPR010248">
    <property type="entry name" value="His_ut_repres"/>
</dbReference>
<dbReference type="Pfam" id="PF00392">
    <property type="entry name" value="GntR"/>
    <property type="match status" value="1"/>
</dbReference>
<dbReference type="Gene3D" id="3.40.1410.10">
    <property type="entry name" value="Chorismate lyase-like"/>
    <property type="match status" value="1"/>
</dbReference>
<protein>
    <recommendedName>
        <fullName evidence="4">Histidine utilization repressor</fullName>
    </recommendedName>
</protein>
<keyword evidence="2" id="KW-0238">DNA-binding</keyword>
<dbReference type="EMBL" id="BSPD01000080">
    <property type="protein sequence ID" value="GLS27575.1"/>
    <property type="molecule type" value="Genomic_DNA"/>
</dbReference>
<dbReference type="Pfam" id="PF07702">
    <property type="entry name" value="UTRA"/>
    <property type="match status" value="1"/>
</dbReference>
<dbReference type="InterPro" id="IPR011663">
    <property type="entry name" value="UTRA"/>
</dbReference>
<dbReference type="GO" id="GO:0003700">
    <property type="term" value="F:DNA-binding transcription factor activity"/>
    <property type="evidence" value="ECO:0007669"/>
    <property type="project" value="UniProtKB-UniRule"/>
</dbReference>
<evidence type="ECO:0000256" key="1">
    <source>
        <dbReference type="ARBA" id="ARBA00023015"/>
    </source>
</evidence>
<sequence length="232" mass="25712">MQPRFVQIKSAILDDIESGKMKPGDKVASENQLAETHSVSRMTARRALTELVDEGILLRSQGLGTFVSDHRPMSSMLTIRSIQEEILQRGHTYSNRILQQAEIIADDTQAAWLALPPGASLYQTQIIHLENQLPVQLENRLVNPALAPDYLQQNFQHTTANAYLSRIAPLTEADHVVEAIAAEPEVAAHLSMAVNAPCLKVSRRTYSAKGIVSYAQLLHPGDRYRLGGHLDF</sequence>
<evidence type="ECO:0000259" key="5">
    <source>
        <dbReference type="PROSITE" id="PS50949"/>
    </source>
</evidence>
<proteinExistence type="predicted"/>
<dbReference type="SUPFAM" id="SSF64288">
    <property type="entry name" value="Chorismate lyase-like"/>
    <property type="match status" value="1"/>
</dbReference>
<organism evidence="6 7">
    <name type="scientific">Marinibactrum halimedae</name>
    <dbReference type="NCBI Taxonomy" id="1444977"/>
    <lineage>
        <taxon>Bacteria</taxon>
        <taxon>Pseudomonadati</taxon>
        <taxon>Pseudomonadota</taxon>
        <taxon>Gammaproteobacteria</taxon>
        <taxon>Cellvibrionales</taxon>
        <taxon>Cellvibrionaceae</taxon>
        <taxon>Marinibactrum</taxon>
    </lineage>
</organism>
<evidence type="ECO:0000313" key="7">
    <source>
        <dbReference type="Proteomes" id="UP001156870"/>
    </source>
</evidence>
<evidence type="ECO:0000256" key="3">
    <source>
        <dbReference type="ARBA" id="ARBA00023163"/>
    </source>
</evidence>
<evidence type="ECO:0000256" key="2">
    <source>
        <dbReference type="ARBA" id="ARBA00023125"/>
    </source>
</evidence>
<comment type="caution">
    <text evidence="6">The sequence shown here is derived from an EMBL/GenBank/DDBJ whole genome shotgun (WGS) entry which is preliminary data.</text>
</comment>
<dbReference type="InterPro" id="IPR036388">
    <property type="entry name" value="WH-like_DNA-bd_sf"/>
</dbReference>
<gene>
    <name evidence="6" type="primary">hutC</name>
    <name evidence="6" type="ORF">GCM10007877_32940</name>
</gene>